<evidence type="ECO:0000256" key="4">
    <source>
        <dbReference type="ARBA" id="ARBA00022989"/>
    </source>
</evidence>
<evidence type="ECO:0000256" key="1">
    <source>
        <dbReference type="ARBA" id="ARBA00004141"/>
    </source>
</evidence>
<evidence type="ECO:0000256" key="5">
    <source>
        <dbReference type="ARBA" id="ARBA00023136"/>
    </source>
</evidence>
<dbReference type="Proteomes" id="UP000059672">
    <property type="component" value="Chromosome"/>
</dbReference>
<comment type="subcellular location">
    <subcellularLocation>
        <location evidence="1">Membrane</location>
        <topology evidence="1">Multi-pass membrane protein</topology>
    </subcellularLocation>
</comment>
<evidence type="ECO:0000259" key="7">
    <source>
        <dbReference type="Pfam" id="PF00892"/>
    </source>
</evidence>
<dbReference type="RefSeq" id="WP_068208068.1">
    <property type="nucleotide sequence ID" value="NZ_CP013355.1"/>
</dbReference>
<feature type="transmembrane region" description="Helical" evidence="6">
    <location>
        <begin position="244"/>
        <end position="263"/>
    </location>
</feature>
<feature type="transmembrane region" description="Helical" evidence="6">
    <location>
        <begin position="65"/>
        <end position="87"/>
    </location>
</feature>
<keyword evidence="9" id="KW-1185">Reference proteome</keyword>
<evidence type="ECO:0000256" key="2">
    <source>
        <dbReference type="ARBA" id="ARBA00007362"/>
    </source>
</evidence>
<evidence type="ECO:0000313" key="9">
    <source>
        <dbReference type="Proteomes" id="UP000059672"/>
    </source>
</evidence>
<feature type="transmembrane region" description="Helical" evidence="6">
    <location>
        <begin position="123"/>
        <end position="143"/>
    </location>
</feature>
<dbReference type="OrthoDB" id="1117213at2"/>
<feature type="transmembrane region" description="Helical" evidence="6">
    <location>
        <begin position="149"/>
        <end position="169"/>
    </location>
</feature>
<feature type="transmembrane region" description="Helical" evidence="6">
    <location>
        <begin position="7"/>
        <end position="25"/>
    </location>
</feature>
<reference evidence="9" key="1">
    <citation type="submission" date="2015-12" db="EMBL/GenBank/DDBJ databases">
        <title>Complete genome sequence of Lutibacter profundus strain LP1.</title>
        <authorList>
            <person name="Wissuwa J."/>
            <person name="Le Moine Bauer S."/>
            <person name="Stokke R."/>
            <person name="Dahle H."/>
            <person name="Steen I.H."/>
        </authorList>
    </citation>
    <scope>NUCLEOTIDE SEQUENCE [LARGE SCALE GENOMIC DNA]</scope>
    <source>
        <strain evidence="9">LP1</strain>
    </source>
</reference>
<keyword evidence="3 6" id="KW-0812">Transmembrane</keyword>
<protein>
    <submittedName>
        <fullName evidence="8">Permease</fullName>
    </submittedName>
</protein>
<dbReference type="PANTHER" id="PTHR32322">
    <property type="entry name" value="INNER MEMBRANE TRANSPORTER"/>
    <property type="match status" value="1"/>
</dbReference>
<comment type="similarity">
    <text evidence="2">Belongs to the EamA transporter family.</text>
</comment>
<feature type="transmembrane region" description="Helical" evidence="6">
    <location>
        <begin position="269"/>
        <end position="286"/>
    </location>
</feature>
<sequence length="290" mass="32516">MDDKKLRWIYLFSLSIIWGSSFILMKKALIGLTPIQVGVFRILFTAIFLLLIGFKSFSRIKKKHWYYLSLNALLGSFFPVFLFAYAIEKIDSSITAVLNSLTPLNTLILGVLFFGFNFGKNQVIGIFIGLVGTLMLILKSAELHPNQDYFYAIFILIASIGYALNVNILKKYLYDLDAVSIAVGNFVLLIIPAIAVLLFTGFFETFEFTETSTTSLFYMLILAVFGTALAKIMFNKLVQISSPVFSSSVTYLIPIVAITWGVLDGEKILFLQFISGFIILIGVYLVNKSK</sequence>
<feature type="domain" description="EamA" evidence="7">
    <location>
        <begin position="151"/>
        <end position="287"/>
    </location>
</feature>
<feature type="domain" description="EamA" evidence="7">
    <location>
        <begin position="9"/>
        <end position="137"/>
    </location>
</feature>
<feature type="transmembrane region" description="Helical" evidence="6">
    <location>
        <begin position="31"/>
        <end position="53"/>
    </location>
</feature>
<feature type="transmembrane region" description="Helical" evidence="6">
    <location>
        <begin position="181"/>
        <end position="203"/>
    </location>
</feature>
<evidence type="ECO:0000256" key="3">
    <source>
        <dbReference type="ARBA" id="ARBA00022692"/>
    </source>
</evidence>
<keyword evidence="4 6" id="KW-1133">Transmembrane helix</keyword>
<accession>A0A0X8G6M5</accession>
<dbReference type="GO" id="GO:0016020">
    <property type="term" value="C:membrane"/>
    <property type="evidence" value="ECO:0007669"/>
    <property type="project" value="UniProtKB-SubCell"/>
</dbReference>
<keyword evidence="5 6" id="KW-0472">Membrane</keyword>
<dbReference type="EMBL" id="CP013355">
    <property type="protein sequence ID" value="AMC11071.1"/>
    <property type="molecule type" value="Genomic_DNA"/>
</dbReference>
<name>A0A0X8G6M5_9FLAO</name>
<dbReference type="AlphaFoldDB" id="A0A0X8G6M5"/>
<dbReference type="Pfam" id="PF00892">
    <property type="entry name" value="EamA"/>
    <property type="match status" value="2"/>
</dbReference>
<reference evidence="8 9" key="2">
    <citation type="journal article" date="2016" name="Int. J. Syst. Evol. Microbiol.">
        <title>Lutibacter profundi sp. nov., isolated from a deep-sea hydrothermal system on the Arctic Mid-Ocean Ridge and emended description of the genus Lutibacter.</title>
        <authorList>
            <person name="Le Moine Bauer S."/>
            <person name="Roalkvam I."/>
            <person name="Steen I.H."/>
            <person name="Dahle H."/>
        </authorList>
    </citation>
    <scope>NUCLEOTIDE SEQUENCE [LARGE SCALE GENOMIC DNA]</scope>
    <source>
        <strain evidence="8 9">LP1</strain>
    </source>
</reference>
<dbReference type="SUPFAM" id="SSF103481">
    <property type="entry name" value="Multidrug resistance efflux transporter EmrE"/>
    <property type="match status" value="2"/>
</dbReference>
<dbReference type="InterPro" id="IPR050638">
    <property type="entry name" value="AA-Vitamin_Transporters"/>
</dbReference>
<dbReference type="STRING" id="1622118.Lupro_07345"/>
<dbReference type="PATRIC" id="fig|1622118.3.peg.1514"/>
<dbReference type="KEGG" id="lut:Lupro_07345"/>
<feature type="transmembrane region" description="Helical" evidence="6">
    <location>
        <begin position="93"/>
        <end position="116"/>
    </location>
</feature>
<evidence type="ECO:0000256" key="6">
    <source>
        <dbReference type="SAM" id="Phobius"/>
    </source>
</evidence>
<proteinExistence type="inferred from homology"/>
<dbReference type="PANTHER" id="PTHR32322:SF2">
    <property type="entry name" value="EAMA DOMAIN-CONTAINING PROTEIN"/>
    <property type="match status" value="1"/>
</dbReference>
<dbReference type="InterPro" id="IPR000620">
    <property type="entry name" value="EamA_dom"/>
</dbReference>
<gene>
    <name evidence="8" type="ORF">Lupro_07345</name>
</gene>
<feature type="transmembrane region" description="Helical" evidence="6">
    <location>
        <begin position="215"/>
        <end position="232"/>
    </location>
</feature>
<dbReference type="InterPro" id="IPR037185">
    <property type="entry name" value="EmrE-like"/>
</dbReference>
<organism evidence="8 9">
    <name type="scientific">Lutibacter profundi</name>
    <dbReference type="NCBI Taxonomy" id="1622118"/>
    <lineage>
        <taxon>Bacteria</taxon>
        <taxon>Pseudomonadati</taxon>
        <taxon>Bacteroidota</taxon>
        <taxon>Flavobacteriia</taxon>
        <taxon>Flavobacteriales</taxon>
        <taxon>Flavobacteriaceae</taxon>
        <taxon>Lutibacter</taxon>
    </lineage>
</organism>
<evidence type="ECO:0000313" key="8">
    <source>
        <dbReference type="EMBL" id="AMC11071.1"/>
    </source>
</evidence>